<dbReference type="InterPro" id="IPR013783">
    <property type="entry name" value="Ig-like_fold"/>
</dbReference>
<accession>A0A4Z2EDD9</accession>
<dbReference type="GO" id="GO:0030424">
    <property type="term" value="C:axon"/>
    <property type="evidence" value="ECO:0007669"/>
    <property type="project" value="TreeGrafter"/>
</dbReference>
<evidence type="ECO:0000313" key="4">
    <source>
        <dbReference type="Proteomes" id="UP000314294"/>
    </source>
</evidence>
<dbReference type="GO" id="GO:0070593">
    <property type="term" value="P:dendrite self-avoidance"/>
    <property type="evidence" value="ECO:0007669"/>
    <property type="project" value="TreeGrafter"/>
</dbReference>
<dbReference type="InterPro" id="IPR007110">
    <property type="entry name" value="Ig-like_dom"/>
</dbReference>
<dbReference type="InterPro" id="IPR036179">
    <property type="entry name" value="Ig-like_dom_sf"/>
</dbReference>
<dbReference type="PANTHER" id="PTHR10075:SF72">
    <property type="entry name" value="CELL ADHESION MOLECULE DSCAML1"/>
    <property type="match status" value="1"/>
</dbReference>
<organism evidence="3 4">
    <name type="scientific">Liparis tanakae</name>
    <name type="common">Tanaka's snailfish</name>
    <dbReference type="NCBI Taxonomy" id="230148"/>
    <lineage>
        <taxon>Eukaryota</taxon>
        <taxon>Metazoa</taxon>
        <taxon>Chordata</taxon>
        <taxon>Craniata</taxon>
        <taxon>Vertebrata</taxon>
        <taxon>Euteleostomi</taxon>
        <taxon>Actinopterygii</taxon>
        <taxon>Neopterygii</taxon>
        <taxon>Teleostei</taxon>
        <taxon>Neoteleostei</taxon>
        <taxon>Acanthomorphata</taxon>
        <taxon>Eupercaria</taxon>
        <taxon>Perciformes</taxon>
        <taxon>Cottioidei</taxon>
        <taxon>Cottales</taxon>
        <taxon>Liparidae</taxon>
        <taxon>Liparis</taxon>
    </lineage>
</organism>
<dbReference type="SUPFAM" id="SSF48726">
    <property type="entry name" value="Immunoglobulin"/>
    <property type="match status" value="1"/>
</dbReference>
<dbReference type="InterPro" id="IPR003599">
    <property type="entry name" value="Ig_sub"/>
</dbReference>
<dbReference type="SMART" id="SM00409">
    <property type="entry name" value="IG"/>
    <property type="match status" value="1"/>
</dbReference>
<protein>
    <submittedName>
        <fullName evidence="3">Down syndrome cell adhesion molecule-like protein 1</fullName>
    </submittedName>
</protein>
<dbReference type="Proteomes" id="UP000314294">
    <property type="component" value="Unassembled WGS sequence"/>
</dbReference>
<dbReference type="GO" id="GO:0007411">
    <property type="term" value="P:axon guidance"/>
    <property type="evidence" value="ECO:0007669"/>
    <property type="project" value="TreeGrafter"/>
</dbReference>
<dbReference type="CDD" id="cd05734">
    <property type="entry name" value="Ig_DSCAM"/>
    <property type="match status" value="1"/>
</dbReference>
<reference evidence="3 4" key="1">
    <citation type="submission" date="2019-03" db="EMBL/GenBank/DDBJ databases">
        <title>First draft genome of Liparis tanakae, snailfish: a comprehensive survey of snailfish specific genes.</title>
        <authorList>
            <person name="Kim W."/>
            <person name="Song I."/>
            <person name="Jeong J.-H."/>
            <person name="Kim D."/>
            <person name="Kim S."/>
            <person name="Ryu S."/>
            <person name="Song J.Y."/>
            <person name="Lee S.K."/>
        </authorList>
    </citation>
    <scope>NUCLEOTIDE SEQUENCE [LARGE SCALE GENOMIC DNA]</scope>
    <source>
        <tissue evidence="3">Muscle</tissue>
    </source>
</reference>
<dbReference type="AlphaFoldDB" id="A0A4Z2EDD9"/>
<evidence type="ECO:0000313" key="3">
    <source>
        <dbReference type="EMBL" id="TNN26917.1"/>
    </source>
</evidence>
<dbReference type="Gene3D" id="2.60.40.10">
    <property type="entry name" value="Immunoglobulins"/>
    <property type="match status" value="1"/>
</dbReference>
<evidence type="ECO:0000259" key="2">
    <source>
        <dbReference type="PROSITE" id="PS50835"/>
    </source>
</evidence>
<sequence length="212" mass="23287">MNTSLEPKARFKVVTVNPLSCLSAQGSVPPRFVVQPNNQDGIYGKAGILNCSVDGYPPPKVLWKHARSALAGIGNPQQYHPVPLTGRIQIMSNGSLLIRHVLEEDRGFYLCQASNGVGSDISKSMVLTVKSEYDQSINQSINQSNFYFRLKVRMHDLRRAEREEGCRGVASTNEAAPCFVGMNKLTSVTRPCVCVCVCVCVCEYARSEEASN</sequence>
<evidence type="ECO:0000256" key="1">
    <source>
        <dbReference type="ARBA" id="ARBA00023319"/>
    </source>
</evidence>
<dbReference type="FunFam" id="2.60.40.10:FF:000104">
    <property type="entry name" value="Down syndrome cell adhesion molecule b"/>
    <property type="match status" value="1"/>
</dbReference>
<proteinExistence type="predicted"/>
<keyword evidence="1" id="KW-0393">Immunoglobulin domain</keyword>
<name>A0A4Z2EDD9_9TELE</name>
<dbReference type="PANTHER" id="PTHR10075">
    <property type="entry name" value="BASIGIN RELATED"/>
    <property type="match status" value="1"/>
</dbReference>
<dbReference type="EMBL" id="SRLO01009259">
    <property type="protein sequence ID" value="TNN26917.1"/>
    <property type="molecule type" value="Genomic_DNA"/>
</dbReference>
<dbReference type="InterPro" id="IPR003598">
    <property type="entry name" value="Ig_sub2"/>
</dbReference>
<dbReference type="Pfam" id="PF13927">
    <property type="entry name" value="Ig_3"/>
    <property type="match status" value="1"/>
</dbReference>
<dbReference type="OrthoDB" id="152385at2759"/>
<dbReference type="GO" id="GO:0007417">
    <property type="term" value="P:central nervous system development"/>
    <property type="evidence" value="ECO:0007669"/>
    <property type="project" value="TreeGrafter"/>
</dbReference>
<dbReference type="GO" id="GO:0098632">
    <property type="term" value="F:cell-cell adhesion mediator activity"/>
    <property type="evidence" value="ECO:0007669"/>
    <property type="project" value="TreeGrafter"/>
</dbReference>
<gene>
    <name evidence="3" type="primary">DSCAML1_0</name>
    <name evidence="3" type="ORF">EYF80_062941</name>
</gene>
<feature type="domain" description="Ig-like" evidence="2">
    <location>
        <begin position="30"/>
        <end position="128"/>
    </location>
</feature>
<dbReference type="SMART" id="SM00408">
    <property type="entry name" value="IGc2"/>
    <property type="match status" value="1"/>
</dbReference>
<dbReference type="GO" id="GO:0007156">
    <property type="term" value="P:homophilic cell adhesion via plasma membrane adhesion molecules"/>
    <property type="evidence" value="ECO:0007669"/>
    <property type="project" value="TreeGrafter"/>
</dbReference>
<keyword evidence="4" id="KW-1185">Reference proteome</keyword>
<comment type="caution">
    <text evidence="3">The sequence shown here is derived from an EMBL/GenBank/DDBJ whole genome shotgun (WGS) entry which is preliminary data.</text>
</comment>
<dbReference type="PROSITE" id="PS50835">
    <property type="entry name" value="IG_LIKE"/>
    <property type="match status" value="1"/>
</dbReference>
<dbReference type="GO" id="GO:0005886">
    <property type="term" value="C:plasma membrane"/>
    <property type="evidence" value="ECO:0007669"/>
    <property type="project" value="TreeGrafter"/>
</dbReference>